<dbReference type="AlphaFoldDB" id="A0A7T7UVI9"/>
<dbReference type="InterPro" id="IPR033395">
    <property type="entry name" value="DUF5106"/>
</dbReference>
<dbReference type="KEGG" id="egm:AYC65_00580"/>
<name>A0A7T7UVI9_9FLAO</name>
<dbReference type="Pfam" id="PF13905">
    <property type="entry name" value="Thioredoxin_8"/>
    <property type="match status" value="1"/>
</dbReference>
<dbReference type="InterPro" id="IPR012336">
    <property type="entry name" value="Thioredoxin-like_fold"/>
</dbReference>
<sequence>MKLKLNSFSVFYCSCVLLFSCTKKEEQKITQQQEIAGNETDISKDNVSRSVANYWDHYNFADTNAIKDPAQAEQALVDFIALFPDANQKQISQSINAMFEKASVNKEVFSFFKDGYEKYLYDPNSPLHNDVYFLPVLEYLVNTKHLNDTEKIRYRMLLKLVNKNMPGSVATDFEFIDSSGKSQNLHEIKAPEKLLVFYDPECSHCAEAIKQMSQDVRINTLLNQAKLKVVAVSPVEDINKWKAYQANIPTKWINGFDKKGDLKQKELYDIKAFPTIYLLDENNEVVLKDTSLEQVLSLFKI</sequence>
<dbReference type="Gene3D" id="3.40.30.10">
    <property type="entry name" value="Glutaredoxin"/>
    <property type="match status" value="1"/>
</dbReference>
<accession>A0A7T7UVI9</accession>
<evidence type="ECO:0000259" key="1">
    <source>
        <dbReference type="PROSITE" id="PS51352"/>
    </source>
</evidence>
<proteinExistence type="predicted"/>
<keyword evidence="3" id="KW-1185">Reference proteome</keyword>
<dbReference type="Pfam" id="PF17127">
    <property type="entry name" value="DUF5106"/>
    <property type="match status" value="1"/>
</dbReference>
<dbReference type="InterPro" id="IPR036249">
    <property type="entry name" value="Thioredoxin-like_sf"/>
</dbReference>
<dbReference type="InterPro" id="IPR013766">
    <property type="entry name" value="Thioredoxin_domain"/>
</dbReference>
<dbReference type="OrthoDB" id="6399635at2"/>
<dbReference type="RefSeq" id="WP_034866525.1">
    <property type="nucleotide sequence ID" value="NZ_CBCSDR010000007.1"/>
</dbReference>
<dbReference type="PROSITE" id="PS51257">
    <property type="entry name" value="PROKAR_LIPOPROTEIN"/>
    <property type="match status" value="1"/>
</dbReference>
<dbReference type="SUPFAM" id="SSF52833">
    <property type="entry name" value="Thioredoxin-like"/>
    <property type="match status" value="1"/>
</dbReference>
<evidence type="ECO:0000313" key="2">
    <source>
        <dbReference type="EMBL" id="QQN57004.1"/>
    </source>
</evidence>
<dbReference type="EMBL" id="CP067018">
    <property type="protein sequence ID" value="QQN57004.1"/>
    <property type="molecule type" value="Genomic_DNA"/>
</dbReference>
<dbReference type="Proteomes" id="UP000595426">
    <property type="component" value="Chromosome"/>
</dbReference>
<dbReference type="GeneID" id="93131376"/>
<reference evidence="2 3" key="1">
    <citation type="submission" date="2020-12" db="EMBL/GenBank/DDBJ databases">
        <title>FDA dAtabase for Regulatory Grade micrObial Sequences (FDA-ARGOS): Supporting development and validation of Infectious Disease Dx tests.</title>
        <authorList>
            <person name="Kerrigan L."/>
            <person name="Long C."/>
            <person name="Tallon L."/>
            <person name="Sadzewicz L."/>
            <person name="Zhao X."/>
            <person name="Boylan J."/>
            <person name="Ott S."/>
            <person name="Bowen H."/>
            <person name="Vavikolanu K."/>
            <person name="Mehta A."/>
            <person name="Aluvathingal J."/>
            <person name="Nadendla S."/>
            <person name="Yan Y."/>
            <person name="Sichtig H."/>
        </authorList>
    </citation>
    <scope>NUCLEOTIDE SEQUENCE [LARGE SCALE GENOMIC DNA]</scope>
    <source>
        <strain evidence="2 3">FDAARGOS_1031</strain>
    </source>
</reference>
<gene>
    <name evidence="2" type="ORF">I6H88_11075</name>
</gene>
<feature type="domain" description="Thioredoxin" evidence="1">
    <location>
        <begin position="164"/>
        <end position="288"/>
    </location>
</feature>
<organism evidence="2 3">
    <name type="scientific">Elizabethkingia bruuniana</name>
    <dbReference type="NCBI Taxonomy" id="1756149"/>
    <lineage>
        <taxon>Bacteria</taxon>
        <taxon>Pseudomonadati</taxon>
        <taxon>Bacteroidota</taxon>
        <taxon>Flavobacteriia</taxon>
        <taxon>Flavobacteriales</taxon>
        <taxon>Weeksellaceae</taxon>
        <taxon>Elizabethkingia</taxon>
    </lineage>
</organism>
<protein>
    <submittedName>
        <fullName evidence="2">DUF5106 domain-containing protein</fullName>
    </submittedName>
</protein>
<evidence type="ECO:0000313" key="3">
    <source>
        <dbReference type="Proteomes" id="UP000595426"/>
    </source>
</evidence>
<dbReference type="PROSITE" id="PS51352">
    <property type="entry name" value="THIOREDOXIN_2"/>
    <property type="match status" value="1"/>
</dbReference>